<keyword evidence="2" id="KW-0012">Acyltransferase</keyword>
<dbReference type="GO" id="GO:0016746">
    <property type="term" value="F:acyltransferase activity"/>
    <property type="evidence" value="ECO:0007669"/>
    <property type="project" value="UniProtKB-KW"/>
</dbReference>
<dbReference type="Gene3D" id="3.40.50.1820">
    <property type="entry name" value="alpha/beta hydrolase"/>
    <property type="match status" value="1"/>
</dbReference>
<sequence>MEASPELFASLDTGVRICYQTFGDPSDPATVFIPGHSGSMLEWRDELLPYFSPPHDKRYLIRFDQRDTGLSTEFPVPGDYDLADMVKDVEGLVDHLELPKRGFHLVGVSLGGAIAYMFASRRSDQLRSLTLMYTSPGASAEIPLNEAFQAIDLRMGQDRATFIHNGNALFNAYATQPLDEEEQKENAAHVERVTDRDMKGGTLYSKSMNHGAAAFADRPGIDCLKDIKCPTTVIQAAKDQVFGVAHGEALAAGIVGAQYVLWDDVGHEVPKRVWGRLARVLLDTWQRGDREWKGTTEST</sequence>
<organism evidence="2 3">
    <name type="scientific">Purpureocillium lavendulum</name>
    <dbReference type="NCBI Taxonomy" id="1247861"/>
    <lineage>
        <taxon>Eukaryota</taxon>
        <taxon>Fungi</taxon>
        <taxon>Dikarya</taxon>
        <taxon>Ascomycota</taxon>
        <taxon>Pezizomycotina</taxon>
        <taxon>Sordariomycetes</taxon>
        <taxon>Hypocreomycetidae</taxon>
        <taxon>Hypocreales</taxon>
        <taxon>Ophiocordycipitaceae</taxon>
        <taxon>Purpureocillium</taxon>
    </lineage>
</organism>
<dbReference type="InterPro" id="IPR000073">
    <property type="entry name" value="AB_hydrolase_1"/>
</dbReference>
<reference evidence="2" key="1">
    <citation type="submission" date="2023-01" db="EMBL/GenBank/DDBJ databases">
        <title>The growth and conidiation of Purpureocillium lavendulum are regulated by nitrogen source and histone H3K14 acetylation.</title>
        <authorList>
            <person name="Tang P."/>
            <person name="Han J."/>
            <person name="Zhang C."/>
            <person name="Tang P."/>
            <person name="Qi F."/>
            <person name="Zhang K."/>
            <person name="Liang L."/>
        </authorList>
    </citation>
    <scope>NUCLEOTIDE SEQUENCE</scope>
    <source>
        <strain evidence="2">YMF1.00683</strain>
    </source>
</reference>
<dbReference type="EMBL" id="JAQHRD010000006">
    <property type="protein sequence ID" value="KAJ6440191.1"/>
    <property type="molecule type" value="Genomic_DNA"/>
</dbReference>
<dbReference type="GO" id="GO:0004806">
    <property type="term" value="F:triacylglycerol lipase activity"/>
    <property type="evidence" value="ECO:0007669"/>
    <property type="project" value="TreeGrafter"/>
</dbReference>
<dbReference type="PANTHER" id="PTHR43433:SF5">
    <property type="entry name" value="AB HYDROLASE-1 DOMAIN-CONTAINING PROTEIN"/>
    <property type="match status" value="1"/>
</dbReference>
<keyword evidence="3" id="KW-1185">Reference proteome</keyword>
<keyword evidence="2" id="KW-0378">Hydrolase</keyword>
<proteinExistence type="predicted"/>
<evidence type="ECO:0000313" key="3">
    <source>
        <dbReference type="Proteomes" id="UP001163105"/>
    </source>
</evidence>
<dbReference type="InterPro" id="IPR029058">
    <property type="entry name" value="AB_hydrolase_fold"/>
</dbReference>
<dbReference type="AlphaFoldDB" id="A0AB34FMX3"/>
<evidence type="ECO:0000259" key="1">
    <source>
        <dbReference type="Pfam" id="PF00561"/>
    </source>
</evidence>
<dbReference type="GO" id="GO:0046503">
    <property type="term" value="P:glycerolipid catabolic process"/>
    <property type="evidence" value="ECO:0007669"/>
    <property type="project" value="TreeGrafter"/>
</dbReference>
<dbReference type="InterPro" id="IPR050471">
    <property type="entry name" value="AB_hydrolase"/>
</dbReference>
<protein>
    <submittedName>
        <fullName evidence="2">Hydrolase or acyltransferase of alpha beta superfamily</fullName>
    </submittedName>
</protein>
<accession>A0AB34FMX3</accession>
<evidence type="ECO:0000313" key="2">
    <source>
        <dbReference type="EMBL" id="KAJ6440191.1"/>
    </source>
</evidence>
<dbReference type="PANTHER" id="PTHR43433">
    <property type="entry name" value="HYDROLASE, ALPHA/BETA FOLD FAMILY PROTEIN"/>
    <property type="match status" value="1"/>
</dbReference>
<keyword evidence="2" id="KW-0808">Transferase</keyword>
<comment type="caution">
    <text evidence="2">The sequence shown here is derived from an EMBL/GenBank/DDBJ whole genome shotgun (WGS) entry which is preliminary data.</text>
</comment>
<dbReference type="SUPFAM" id="SSF53474">
    <property type="entry name" value="alpha/beta-Hydrolases"/>
    <property type="match status" value="1"/>
</dbReference>
<name>A0AB34FMX3_9HYPO</name>
<gene>
    <name evidence="2" type="primary">ABHD6</name>
    <name evidence="2" type="ORF">O9K51_08082</name>
</gene>
<dbReference type="Proteomes" id="UP001163105">
    <property type="component" value="Unassembled WGS sequence"/>
</dbReference>
<feature type="domain" description="AB hydrolase-1" evidence="1">
    <location>
        <begin position="31"/>
        <end position="269"/>
    </location>
</feature>
<dbReference type="Pfam" id="PF00561">
    <property type="entry name" value="Abhydrolase_1"/>
    <property type="match status" value="1"/>
</dbReference>